<evidence type="ECO:0000313" key="9">
    <source>
        <dbReference type="EMBL" id="MBB3809001.1"/>
    </source>
</evidence>
<evidence type="ECO:0000256" key="2">
    <source>
        <dbReference type="ARBA" id="ARBA00007613"/>
    </source>
</evidence>
<keyword evidence="8" id="KW-0732">Signal</keyword>
<name>A0A7W6EFT9_9HYPH</name>
<gene>
    <name evidence="9" type="ORF">FHS81_001071</name>
</gene>
<dbReference type="PANTHER" id="PTHR30026:SF22">
    <property type="entry name" value="OUTER MEMBRANE EFFLUX PROTEIN"/>
    <property type="match status" value="1"/>
</dbReference>
<dbReference type="GO" id="GO:0015288">
    <property type="term" value="F:porin activity"/>
    <property type="evidence" value="ECO:0007669"/>
    <property type="project" value="TreeGrafter"/>
</dbReference>
<feature type="chain" id="PRO_5031047891" evidence="8">
    <location>
        <begin position="28"/>
        <end position="462"/>
    </location>
</feature>
<comment type="similarity">
    <text evidence="2">Belongs to the outer membrane factor (OMF) (TC 1.B.17) family.</text>
</comment>
<dbReference type="Proteomes" id="UP000537592">
    <property type="component" value="Unassembled WGS sequence"/>
</dbReference>
<dbReference type="GO" id="GO:1990281">
    <property type="term" value="C:efflux pump complex"/>
    <property type="evidence" value="ECO:0007669"/>
    <property type="project" value="TreeGrafter"/>
</dbReference>
<dbReference type="InterPro" id="IPR010130">
    <property type="entry name" value="T1SS_OMP_TolC"/>
</dbReference>
<organism evidence="9 10">
    <name type="scientific">Pseudochelatococcus contaminans</name>
    <dbReference type="NCBI Taxonomy" id="1538103"/>
    <lineage>
        <taxon>Bacteria</taxon>
        <taxon>Pseudomonadati</taxon>
        <taxon>Pseudomonadota</taxon>
        <taxon>Alphaproteobacteria</taxon>
        <taxon>Hyphomicrobiales</taxon>
        <taxon>Chelatococcaceae</taxon>
        <taxon>Pseudochelatococcus</taxon>
    </lineage>
</organism>
<keyword evidence="3" id="KW-0813">Transport</keyword>
<dbReference type="NCBIfam" id="TIGR01844">
    <property type="entry name" value="type_I_sec_TolC"/>
    <property type="match status" value="1"/>
</dbReference>
<comment type="subcellular location">
    <subcellularLocation>
        <location evidence="1">Cell outer membrane</location>
    </subcellularLocation>
</comment>
<evidence type="ECO:0000256" key="5">
    <source>
        <dbReference type="ARBA" id="ARBA00022692"/>
    </source>
</evidence>
<sequence length="462" mass="49744">MNSNGRTTRAAVIGFALLVSTALSAPAAAETMTGALAKAYASSPTLNVQRAALRVTDENVPQALSGYRPTLNATGSTGIARTDTRIPGNRNTETLYPSSLGIQLDQSIFNGNRTRNSVRAAESQVLSGREQLRNTEQVLLLDSASAYMNVLRDTAVLNLQRNNVEVLEEQLRQTEDRFSVGEVTRTDVAQSEAQLASSHAQESVAEANLRTSIATYRQIIGETPRKLGPGVAAERYLPKTLEQGIRIGLAEHPAIIAALHGVDVAEFQVKVAESALYPQLGVSASLTRNFDASSTRHSVITSGTIVGQLRIPIYEGGLVYSQTRQAKESAGQQRLQVDVVRDQVQQAIVAAWANLEASKQRITAAQSAVAANEIALSGTREEAKVGQRTTLDVLNAQQTLLSSRVLLVTAQRDRIVASYEVLHAIGRLSAETLGLKVARYDSSQHFHQVKGKWIGTSTPDGR</sequence>
<evidence type="ECO:0000256" key="1">
    <source>
        <dbReference type="ARBA" id="ARBA00004442"/>
    </source>
</evidence>
<evidence type="ECO:0000256" key="6">
    <source>
        <dbReference type="ARBA" id="ARBA00023136"/>
    </source>
</evidence>
<dbReference type="InterPro" id="IPR003423">
    <property type="entry name" value="OMP_efflux"/>
</dbReference>
<evidence type="ECO:0000256" key="3">
    <source>
        <dbReference type="ARBA" id="ARBA00022448"/>
    </source>
</evidence>
<comment type="caution">
    <text evidence="9">The sequence shown here is derived from an EMBL/GenBank/DDBJ whole genome shotgun (WGS) entry which is preliminary data.</text>
</comment>
<dbReference type="PANTHER" id="PTHR30026">
    <property type="entry name" value="OUTER MEMBRANE PROTEIN TOLC"/>
    <property type="match status" value="1"/>
</dbReference>
<reference evidence="9 10" key="1">
    <citation type="submission" date="2020-08" db="EMBL/GenBank/DDBJ databases">
        <title>Genomic Encyclopedia of Type Strains, Phase IV (KMG-IV): sequencing the most valuable type-strain genomes for metagenomic binning, comparative biology and taxonomic classification.</title>
        <authorList>
            <person name="Goeker M."/>
        </authorList>
    </citation>
    <scope>NUCLEOTIDE SEQUENCE [LARGE SCALE GENOMIC DNA]</scope>
    <source>
        <strain evidence="9 10">DSM 28760</strain>
    </source>
</reference>
<dbReference type="RefSeq" id="WP_343052424.1">
    <property type="nucleotide sequence ID" value="NZ_JACICC010000002.1"/>
</dbReference>
<dbReference type="GO" id="GO:0009279">
    <property type="term" value="C:cell outer membrane"/>
    <property type="evidence" value="ECO:0007669"/>
    <property type="project" value="UniProtKB-SubCell"/>
</dbReference>
<dbReference type="Gene3D" id="1.20.1600.10">
    <property type="entry name" value="Outer membrane efflux proteins (OEP)"/>
    <property type="match status" value="1"/>
</dbReference>
<evidence type="ECO:0000256" key="7">
    <source>
        <dbReference type="ARBA" id="ARBA00023237"/>
    </source>
</evidence>
<keyword evidence="4" id="KW-1134">Transmembrane beta strand</keyword>
<keyword evidence="5" id="KW-0812">Transmembrane</keyword>
<feature type="signal peptide" evidence="8">
    <location>
        <begin position="1"/>
        <end position="27"/>
    </location>
</feature>
<dbReference type="Pfam" id="PF02321">
    <property type="entry name" value="OEP"/>
    <property type="match status" value="2"/>
</dbReference>
<keyword evidence="10" id="KW-1185">Reference proteome</keyword>
<dbReference type="InterPro" id="IPR051906">
    <property type="entry name" value="TolC-like"/>
</dbReference>
<dbReference type="SUPFAM" id="SSF56954">
    <property type="entry name" value="Outer membrane efflux proteins (OEP)"/>
    <property type="match status" value="1"/>
</dbReference>
<proteinExistence type="inferred from homology"/>
<keyword evidence="6" id="KW-0472">Membrane</keyword>
<evidence type="ECO:0000256" key="8">
    <source>
        <dbReference type="SAM" id="SignalP"/>
    </source>
</evidence>
<dbReference type="EMBL" id="JACICC010000002">
    <property type="protein sequence ID" value="MBB3809001.1"/>
    <property type="molecule type" value="Genomic_DNA"/>
</dbReference>
<protein>
    <submittedName>
        <fullName evidence="9">Outer membrane protein</fullName>
    </submittedName>
</protein>
<evidence type="ECO:0000256" key="4">
    <source>
        <dbReference type="ARBA" id="ARBA00022452"/>
    </source>
</evidence>
<dbReference type="GO" id="GO:0015562">
    <property type="term" value="F:efflux transmembrane transporter activity"/>
    <property type="evidence" value="ECO:0007669"/>
    <property type="project" value="InterPro"/>
</dbReference>
<dbReference type="AlphaFoldDB" id="A0A7W6EFT9"/>
<accession>A0A7W6EFT9</accession>
<evidence type="ECO:0000313" key="10">
    <source>
        <dbReference type="Proteomes" id="UP000537592"/>
    </source>
</evidence>
<keyword evidence="7" id="KW-0998">Cell outer membrane</keyword>